<evidence type="ECO:0000313" key="7">
    <source>
        <dbReference type="Proteomes" id="UP001465755"/>
    </source>
</evidence>
<evidence type="ECO:0000259" key="5">
    <source>
        <dbReference type="Pfam" id="PF08541"/>
    </source>
</evidence>
<feature type="domain" description="FAE" evidence="4">
    <location>
        <begin position="2"/>
        <end position="97"/>
    </location>
</feature>
<dbReference type="InterPro" id="IPR013601">
    <property type="entry name" value="FAE1_typ3_polyketide_synth"/>
</dbReference>
<dbReference type="GO" id="GO:0009922">
    <property type="term" value="F:fatty acid elongase activity"/>
    <property type="evidence" value="ECO:0007669"/>
    <property type="project" value="UniProtKB-EC"/>
</dbReference>
<gene>
    <name evidence="6" type="ORF">WJX73_007415</name>
</gene>
<dbReference type="Pfam" id="PF08541">
    <property type="entry name" value="ACP_syn_III_C"/>
    <property type="match status" value="1"/>
</dbReference>
<evidence type="ECO:0000256" key="1">
    <source>
        <dbReference type="ARBA" id="ARBA00005531"/>
    </source>
</evidence>
<dbReference type="Gene3D" id="3.40.47.10">
    <property type="match status" value="2"/>
</dbReference>
<protein>
    <recommendedName>
        <fullName evidence="2">very-long-chain 3-oxoacyl-CoA synthase</fullName>
        <ecNumber evidence="2">2.3.1.199</ecNumber>
    </recommendedName>
</protein>
<feature type="domain" description="FAE" evidence="4">
    <location>
        <begin position="98"/>
        <end position="143"/>
    </location>
</feature>
<sequence>MPGQIDAVIVHCTSFNPVPSLAACVLNHFHMKHTTLAYTLSGMGCAASVVAIDLAQELLQNHRNMRVLIAGTENITTMLYRGDARSHLLTNCLFRLGLVGIRIGRDVTSVASRALNLNIRALAPLILPWSEKLVYAGNKIARKVFKAKIPEYTPDFKMAVDHFAMHPGGKAVIDTMEKALALSPEHAQPNRAAFERFGNTSSSSTWYAWSHIESFQGIKRGERLWQLAFGSGFKCNSAVWRALKTNLHRHDAWTDQCSC</sequence>
<dbReference type="Pfam" id="PF08392">
    <property type="entry name" value="FAE1_CUT1_RppA"/>
    <property type="match status" value="2"/>
</dbReference>
<dbReference type="PANTHER" id="PTHR31561">
    <property type="entry name" value="3-KETOACYL-COA SYNTHASE"/>
    <property type="match status" value="1"/>
</dbReference>
<dbReference type="Proteomes" id="UP001465755">
    <property type="component" value="Unassembled WGS sequence"/>
</dbReference>
<evidence type="ECO:0000313" key="6">
    <source>
        <dbReference type="EMBL" id="KAK9813969.1"/>
    </source>
</evidence>
<feature type="domain" description="Beta-ketoacyl-[acyl-carrier-protein] synthase III C-terminal" evidence="5">
    <location>
        <begin position="160"/>
        <end position="241"/>
    </location>
</feature>
<evidence type="ECO:0000259" key="4">
    <source>
        <dbReference type="Pfam" id="PF08392"/>
    </source>
</evidence>
<keyword evidence="7" id="KW-1185">Reference proteome</keyword>
<dbReference type="SUPFAM" id="SSF53901">
    <property type="entry name" value="Thiolase-like"/>
    <property type="match status" value="1"/>
</dbReference>
<comment type="caution">
    <text evidence="6">The sequence shown here is derived from an EMBL/GenBank/DDBJ whole genome shotgun (WGS) entry which is preliminary data.</text>
</comment>
<proteinExistence type="inferred from homology"/>
<dbReference type="EC" id="2.3.1.199" evidence="2"/>
<organism evidence="6 7">
    <name type="scientific">Symbiochloris irregularis</name>
    <dbReference type="NCBI Taxonomy" id="706552"/>
    <lineage>
        <taxon>Eukaryota</taxon>
        <taxon>Viridiplantae</taxon>
        <taxon>Chlorophyta</taxon>
        <taxon>core chlorophytes</taxon>
        <taxon>Trebouxiophyceae</taxon>
        <taxon>Trebouxiales</taxon>
        <taxon>Trebouxiaceae</taxon>
        <taxon>Symbiochloris</taxon>
    </lineage>
</organism>
<reference evidence="6 7" key="1">
    <citation type="journal article" date="2024" name="Nat. Commun.">
        <title>Phylogenomics reveals the evolutionary origins of lichenization in chlorophyte algae.</title>
        <authorList>
            <person name="Puginier C."/>
            <person name="Libourel C."/>
            <person name="Otte J."/>
            <person name="Skaloud P."/>
            <person name="Haon M."/>
            <person name="Grisel S."/>
            <person name="Petersen M."/>
            <person name="Berrin J.G."/>
            <person name="Delaux P.M."/>
            <person name="Dal Grande F."/>
            <person name="Keller J."/>
        </authorList>
    </citation>
    <scope>NUCLEOTIDE SEQUENCE [LARGE SCALE GENOMIC DNA]</scope>
    <source>
        <strain evidence="6 7">SAG 2036</strain>
    </source>
</reference>
<evidence type="ECO:0000256" key="3">
    <source>
        <dbReference type="ARBA" id="ARBA00022679"/>
    </source>
</evidence>
<dbReference type="GO" id="GO:0006633">
    <property type="term" value="P:fatty acid biosynthetic process"/>
    <property type="evidence" value="ECO:0007669"/>
    <property type="project" value="InterPro"/>
</dbReference>
<dbReference type="AlphaFoldDB" id="A0AAW1PWK6"/>
<dbReference type="GO" id="GO:0016020">
    <property type="term" value="C:membrane"/>
    <property type="evidence" value="ECO:0007669"/>
    <property type="project" value="InterPro"/>
</dbReference>
<name>A0AAW1PWK6_9CHLO</name>
<keyword evidence="3" id="KW-0808">Transferase</keyword>
<accession>A0AAW1PWK6</accession>
<evidence type="ECO:0000256" key="2">
    <source>
        <dbReference type="ARBA" id="ARBA00012307"/>
    </source>
</evidence>
<dbReference type="EMBL" id="JALJOQ010000002">
    <property type="protein sequence ID" value="KAK9813969.1"/>
    <property type="molecule type" value="Genomic_DNA"/>
</dbReference>
<dbReference type="InterPro" id="IPR013747">
    <property type="entry name" value="ACP_syn_III_C"/>
</dbReference>
<comment type="similarity">
    <text evidence="1">Belongs to the thiolase-like superfamily. Chalcone/stilbene synthases family.</text>
</comment>
<dbReference type="InterPro" id="IPR016039">
    <property type="entry name" value="Thiolase-like"/>
</dbReference>
<dbReference type="InterPro" id="IPR012392">
    <property type="entry name" value="3-ktacl-CoA_syn"/>
</dbReference>